<keyword evidence="3" id="KW-1185">Reference proteome</keyword>
<feature type="compositionally biased region" description="Basic and acidic residues" evidence="1">
    <location>
        <begin position="14"/>
        <end position="27"/>
    </location>
</feature>
<comment type="caution">
    <text evidence="2">The sequence shown here is derived from an EMBL/GenBank/DDBJ whole genome shotgun (WGS) entry which is preliminary data.</text>
</comment>
<name>A0ABD1EB17_HYPHA</name>
<evidence type="ECO:0000313" key="3">
    <source>
        <dbReference type="Proteomes" id="UP001566132"/>
    </source>
</evidence>
<proteinExistence type="predicted"/>
<evidence type="ECO:0000256" key="1">
    <source>
        <dbReference type="SAM" id="MobiDB-lite"/>
    </source>
</evidence>
<gene>
    <name evidence="2" type="ORF">ABEB36_011774</name>
</gene>
<dbReference type="PANTHER" id="PTHR14938:SF2">
    <property type="entry name" value="HCLS1-ASSOCIATED PROTEIN X-1"/>
    <property type="match status" value="1"/>
</dbReference>
<feature type="region of interest" description="Disordered" evidence="1">
    <location>
        <begin position="14"/>
        <end position="41"/>
    </location>
</feature>
<evidence type="ECO:0000313" key="2">
    <source>
        <dbReference type="EMBL" id="KAL1491132.1"/>
    </source>
</evidence>
<accession>A0ABD1EB17</accession>
<dbReference type="Proteomes" id="UP001566132">
    <property type="component" value="Unassembled WGS sequence"/>
</dbReference>
<dbReference type="AlphaFoldDB" id="A0ABD1EB17"/>
<dbReference type="EMBL" id="JBDJPC010000009">
    <property type="protein sequence ID" value="KAL1491132.1"/>
    <property type="molecule type" value="Genomic_DNA"/>
</dbReference>
<protein>
    <recommendedName>
        <fullName evidence="4">HCLS1-associated protein X-1</fullName>
    </recommendedName>
</protein>
<organism evidence="2 3">
    <name type="scientific">Hypothenemus hampei</name>
    <name type="common">Coffee berry borer</name>
    <dbReference type="NCBI Taxonomy" id="57062"/>
    <lineage>
        <taxon>Eukaryota</taxon>
        <taxon>Metazoa</taxon>
        <taxon>Ecdysozoa</taxon>
        <taxon>Arthropoda</taxon>
        <taxon>Hexapoda</taxon>
        <taxon>Insecta</taxon>
        <taxon>Pterygota</taxon>
        <taxon>Neoptera</taxon>
        <taxon>Endopterygota</taxon>
        <taxon>Coleoptera</taxon>
        <taxon>Polyphaga</taxon>
        <taxon>Cucujiformia</taxon>
        <taxon>Curculionidae</taxon>
        <taxon>Scolytinae</taxon>
        <taxon>Hypothenemus</taxon>
    </lineage>
</organism>
<reference evidence="2 3" key="1">
    <citation type="submission" date="2024-05" db="EMBL/GenBank/DDBJ databases">
        <title>Genetic variation in Jamaican populations of the coffee berry borer (Hypothenemus hampei).</title>
        <authorList>
            <person name="Errbii M."/>
            <person name="Myrie A."/>
        </authorList>
    </citation>
    <scope>NUCLEOTIDE SEQUENCE [LARGE SCALE GENOMIC DNA]</scope>
    <source>
        <strain evidence="2">JA-Hopewell-2020-01-JO</strain>
        <tissue evidence="2">Whole body</tissue>
    </source>
</reference>
<evidence type="ECO:0008006" key="4">
    <source>
        <dbReference type="Google" id="ProtNLM"/>
    </source>
</evidence>
<dbReference type="InterPro" id="IPR017248">
    <property type="entry name" value="HAX-1"/>
</dbReference>
<dbReference type="PANTHER" id="PTHR14938">
    <property type="entry name" value="HCLS1-ASSOCIATED PROTEIN X-1"/>
    <property type="match status" value="1"/>
</dbReference>
<sequence length="251" mass="30082">MDFFRKIFNFSDKHSETTQNDQRRYPRDSIPYEDEPHDNRNRNFQVFTDPLEMHRYFEQQMDDFFKSFGFPNFGNFFPSLEAPNIEEHFYDEEKHVDTNSREYFLKNPSKDEDKIDRDLDGKLSITDIDKFFNNENNKGQQNVMPKRDFSPGPFQNRFFNQSVQVRTVRQPDGSVETHRTVRDSEGNEETTVTRKMGEKEYTIIKKRDKEGKEEIHENMINMTEQDKPSFFSDTPLSKSSFYESLLGQFFK</sequence>